<dbReference type="STRING" id="69960.SAMN05421720_11635"/>
<protein>
    <recommendedName>
        <fullName evidence="4">DUF4136 domain-containing protein</fullName>
    </recommendedName>
</protein>
<evidence type="ECO:0000313" key="2">
    <source>
        <dbReference type="EMBL" id="SDE92604.1"/>
    </source>
</evidence>
<sequence>MAMKTQGVRRLLVVGMLVLAGVAGARPALADNGATVVPVDPLQATINAAAFQPLPAPAVFVIRRDDDSEMHDAIHSALVSALPPSPAQPNTATVLEMDFDVHVIRSGVPEMAKGVLEMEEARGSGRASTVPPTVNATDLRGRTTALEGNVLHLRRDSFASAMRLQVTVSDPRTGAYLWRGWVDTPLNRLSRAEVAALVAEPLLATLGQTVAGREMKVEVPAAMGGETQGR</sequence>
<feature type="signal peptide" evidence="1">
    <location>
        <begin position="1"/>
        <end position="30"/>
    </location>
</feature>
<evidence type="ECO:0000256" key="1">
    <source>
        <dbReference type="SAM" id="SignalP"/>
    </source>
</evidence>
<dbReference type="OrthoDB" id="7359094at2"/>
<name>A0A1G7GX07_9PROT</name>
<accession>A0A1G7GX07</accession>
<organism evidence="2 3">
    <name type="scientific">Rhodospira trueperi</name>
    <dbReference type="NCBI Taxonomy" id="69960"/>
    <lineage>
        <taxon>Bacteria</taxon>
        <taxon>Pseudomonadati</taxon>
        <taxon>Pseudomonadota</taxon>
        <taxon>Alphaproteobacteria</taxon>
        <taxon>Rhodospirillales</taxon>
        <taxon>Rhodospirillaceae</taxon>
        <taxon>Rhodospira</taxon>
    </lineage>
</organism>
<proteinExistence type="predicted"/>
<keyword evidence="1" id="KW-0732">Signal</keyword>
<dbReference type="EMBL" id="FNAP01000016">
    <property type="protein sequence ID" value="SDE92604.1"/>
    <property type="molecule type" value="Genomic_DNA"/>
</dbReference>
<evidence type="ECO:0008006" key="4">
    <source>
        <dbReference type="Google" id="ProtNLM"/>
    </source>
</evidence>
<reference evidence="2 3" key="1">
    <citation type="submission" date="2016-10" db="EMBL/GenBank/DDBJ databases">
        <authorList>
            <person name="de Groot N.N."/>
        </authorList>
    </citation>
    <scope>NUCLEOTIDE SEQUENCE [LARGE SCALE GENOMIC DNA]</scope>
    <source>
        <strain evidence="2 3">ATCC 700224</strain>
    </source>
</reference>
<keyword evidence="3" id="KW-1185">Reference proteome</keyword>
<evidence type="ECO:0000313" key="3">
    <source>
        <dbReference type="Proteomes" id="UP000199412"/>
    </source>
</evidence>
<gene>
    <name evidence="2" type="ORF">SAMN05421720_11635</name>
</gene>
<dbReference type="Proteomes" id="UP000199412">
    <property type="component" value="Unassembled WGS sequence"/>
</dbReference>
<dbReference type="AlphaFoldDB" id="A0A1G7GX07"/>
<feature type="chain" id="PRO_5011706833" description="DUF4136 domain-containing protein" evidence="1">
    <location>
        <begin position="31"/>
        <end position="230"/>
    </location>
</feature>
<dbReference type="RefSeq" id="WP_143027230.1">
    <property type="nucleotide sequence ID" value="NZ_FNAP01000016.1"/>
</dbReference>